<keyword evidence="2" id="KW-0472">Membrane</keyword>
<evidence type="ECO:0000313" key="3">
    <source>
        <dbReference type="EMBL" id="SEC19637.1"/>
    </source>
</evidence>
<proteinExistence type="predicted"/>
<keyword evidence="2" id="KW-0812">Transmembrane</keyword>
<feature type="transmembrane region" description="Helical" evidence="2">
    <location>
        <begin position="300"/>
        <end position="321"/>
    </location>
</feature>
<evidence type="ECO:0000256" key="2">
    <source>
        <dbReference type="SAM" id="Phobius"/>
    </source>
</evidence>
<keyword evidence="4" id="KW-1185">Reference proteome</keyword>
<dbReference type="InterPro" id="IPR011009">
    <property type="entry name" value="Kinase-like_dom_sf"/>
</dbReference>
<gene>
    <name evidence="3" type="ORF">SAMN04489806_2834</name>
</gene>
<accession>A0A1H4QJ39</accession>
<dbReference type="RefSeq" id="WP_091185805.1">
    <property type="nucleotide sequence ID" value="NZ_FNRY01000001.1"/>
</dbReference>
<keyword evidence="2" id="KW-1133">Transmembrane helix</keyword>
<dbReference type="STRING" id="640635.SAMN04489806_2834"/>
<evidence type="ECO:0000313" key="4">
    <source>
        <dbReference type="Proteomes" id="UP000199183"/>
    </source>
</evidence>
<feature type="compositionally biased region" description="Polar residues" evidence="1">
    <location>
        <begin position="1"/>
        <end position="10"/>
    </location>
</feature>
<feature type="region of interest" description="Disordered" evidence="1">
    <location>
        <begin position="1"/>
        <end position="20"/>
    </location>
</feature>
<dbReference type="SUPFAM" id="SSF56112">
    <property type="entry name" value="Protein kinase-like (PK-like)"/>
    <property type="match status" value="1"/>
</dbReference>
<protein>
    <recommendedName>
        <fullName evidence="5">Protein kinase domain-containing protein</fullName>
    </recommendedName>
</protein>
<dbReference type="Gene3D" id="1.10.510.10">
    <property type="entry name" value="Transferase(Phosphotransferase) domain 1"/>
    <property type="match status" value="1"/>
</dbReference>
<name>A0A1H4QJ39_9MICO</name>
<dbReference type="Proteomes" id="UP000199183">
    <property type="component" value="Unassembled WGS sequence"/>
</dbReference>
<sequence length="455" mass="47781">MRRTARTTADAQVGPPGEAPERELCGYRLLRRVHRGDRTNAYLAAGSDDALVVVRIFRDGAHAAAELRLDEEVECPHVASVLDVGATARDEVVLVAERLGDRLSQILERGGRLAAGSLVSLLAPLVSALAALHAAGYAHGSVNSAHIRFAADGRPVLTGADGGVPGTSATRAADVRAFSAVASQVLERTDPETRVRGARELIEWLADACERTEPFTPAFYTDLECRIFALAEPLPFALAEAVPEQTPEAALRGGNELRRREDRAGVLESVLEGEFGFSVDVVRQVAAALLTCVARLAPRWRVLGVGAIVFAIGLTAALVLIPGGAQAQPEPKGGEAVPSHPTTVAAPQLAARDALEALLEARRDCRSREDADCVAALYEAGASAADAEKAALTAGRSDPYPVLSLPATVRELGEPDSHGEAVIITVTATGSGDNAASVLLMETEAGWRIRDVFVG</sequence>
<reference evidence="3 4" key="1">
    <citation type="submission" date="2016-10" db="EMBL/GenBank/DDBJ databases">
        <authorList>
            <person name="de Groot N.N."/>
        </authorList>
    </citation>
    <scope>NUCLEOTIDE SEQUENCE [LARGE SCALE GENOMIC DNA]</scope>
    <source>
        <strain evidence="3 4">DSM 21799</strain>
    </source>
</reference>
<evidence type="ECO:0008006" key="5">
    <source>
        <dbReference type="Google" id="ProtNLM"/>
    </source>
</evidence>
<dbReference type="AlphaFoldDB" id="A0A1H4QJ39"/>
<dbReference type="OrthoDB" id="5125808at2"/>
<organism evidence="3 4">
    <name type="scientific">Paramicrobacterium humi</name>
    <dbReference type="NCBI Taxonomy" id="640635"/>
    <lineage>
        <taxon>Bacteria</taxon>
        <taxon>Bacillati</taxon>
        <taxon>Actinomycetota</taxon>
        <taxon>Actinomycetes</taxon>
        <taxon>Micrococcales</taxon>
        <taxon>Microbacteriaceae</taxon>
        <taxon>Paramicrobacterium</taxon>
    </lineage>
</organism>
<evidence type="ECO:0000256" key="1">
    <source>
        <dbReference type="SAM" id="MobiDB-lite"/>
    </source>
</evidence>
<dbReference type="EMBL" id="FNRY01000001">
    <property type="protein sequence ID" value="SEC19637.1"/>
    <property type="molecule type" value="Genomic_DNA"/>
</dbReference>